<gene>
    <name evidence="1" type="ORF">RC62_1933</name>
</gene>
<reference evidence="1 2" key="1">
    <citation type="submission" date="2014-09" db="EMBL/GenBank/DDBJ databases">
        <title>Genome sequence of Flavobacterium aquidurense RC62.</title>
        <authorList>
            <person name="Kim J.F."/>
            <person name="Kwak M.-J."/>
        </authorList>
    </citation>
    <scope>NUCLEOTIDE SEQUENCE [LARGE SCALE GENOMIC DNA]</scope>
    <source>
        <strain evidence="1 2">RC62</strain>
    </source>
</reference>
<evidence type="ECO:0000313" key="2">
    <source>
        <dbReference type="Proteomes" id="UP000050443"/>
    </source>
</evidence>
<dbReference type="AlphaFoldDB" id="A0A0Q0RQA9"/>
<proteinExistence type="predicted"/>
<dbReference type="PATRIC" id="fig|362413.3.peg.1881"/>
<dbReference type="EMBL" id="JRLF01000014">
    <property type="protein sequence ID" value="KQB38574.1"/>
    <property type="molecule type" value="Genomic_DNA"/>
</dbReference>
<evidence type="ECO:0000313" key="1">
    <source>
        <dbReference type="EMBL" id="KQB38574.1"/>
    </source>
</evidence>
<protein>
    <submittedName>
        <fullName evidence="1">Uncharacterized protein</fullName>
    </submittedName>
</protein>
<organism evidence="1 2">
    <name type="scientific">Flavobacterium aquidurense</name>
    <dbReference type="NCBI Taxonomy" id="362413"/>
    <lineage>
        <taxon>Bacteria</taxon>
        <taxon>Pseudomonadati</taxon>
        <taxon>Bacteroidota</taxon>
        <taxon>Flavobacteriia</taxon>
        <taxon>Flavobacteriales</taxon>
        <taxon>Flavobacteriaceae</taxon>
        <taxon>Flavobacterium</taxon>
    </lineage>
</organism>
<dbReference type="Proteomes" id="UP000050443">
    <property type="component" value="Unassembled WGS sequence"/>
</dbReference>
<comment type="caution">
    <text evidence="1">The sequence shown here is derived from an EMBL/GenBank/DDBJ whole genome shotgun (WGS) entry which is preliminary data.</text>
</comment>
<sequence>MKFLFYNSLFKTFLPLKISDNREIGFYPDVYDRDVQLYKLLYSDAFVVK</sequence>
<accession>A0A0Q0RQA9</accession>
<name>A0A0Q0RQA9_9FLAO</name>